<gene>
    <name evidence="1" type="ORF">WICPIJ_006395</name>
</gene>
<organism evidence="1 2">
    <name type="scientific">Wickerhamomyces pijperi</name>
    <name type="common">Yeast</name>
    <name type="synonym">Pichia pijperi</name>
    <dbReference type="NCBI Taxonomy" id="599730"/>
    <lineage>
        <taxon>Eukaryota</taxon>
        <taxon>Fungi</taxon>
        <taxon>Dikarya</taxon>
        <taxon>Ascomycota</taxon>
        <taxon>Saccharomycotina</taxon>
        <taxon>Saccharomycetes</taxon>
        <taxon>Phaffomycetales</taxon>
        <taxon>Wickerhamomycetaceae</taxon>
        <taxon>Wickerhamomyces</taxon>
    </lineage>
</organism>
<protein>
    <submittedName>
        <fullName evidence="1">Uncharacterized protein</fullName>
    </submittedName>
</protein>
<dbReference type="AlphaFoldDB" id="A0A9P8TKW9"/>
<proteinExistence type="predicted"/>
<keyword evidence="2" id="KW-1185">Reference proteome</keyword>
<accession>A0A9P8TKW9</accession>
<reference evidence="1" key="1">
    <citation type="journal article" date="2021" name="Open Biol.">
        <title>Shared evolutionary footprints suggest mitochondrial oxidative damage underlies multiple complex I losses in fungi.</title>
        <authorList>
            <person name="Schikora-Tamarit M.A."/>
            <person name="Marcet-Houben M."/>
            <person name="Nosek J."/>
            <person name="Gabaldon T."/>
        </authorList>
    </citation>
    <scope>NUCLEOTIDE SEQUENCE</scope>
    <source>
        <strain evidence="1">CBS2887</strain>
    </source>
</reference>
<sequence>MSFSRRDLYHLICISDIPTKNLVQLLDDFFLVFVLIVKPLIKHLGITKDIRKNEVQQGPKLMEVVLQGRTSDQETVLGVEQSDDLGQGGVFVLDSMGLINNNVLPSNLFQGGLLSDDHFEGGDQDVEVTRHDGVLDEL</sequence>
<evidence type="ECO:0000313" key="1">
    <source>
        <dbReference type="EMBL" id="KAH3682636.1"/>
    </source>
</evidence>
<evidence type="ECO:0000313" key="2">
    <source>
        <dbReference type="Proteomes" id="UP000774326"/>
    </source>
</evidence>
<dbReference type="Proteomes" id="UP000774326">
    <property type="component" value="Unassembled WGS sequence"/>
</dbReference>
<dbReference type="OrthoDB" id="10631015at2759"/>
<reference evidence="1" key="2">
    <citation type="submission" date="2021-01" db="EMBL/GenBank/DDBJ databases">
        <authorList>
            <person name="Schikora-Tamarit M.A."/>
        </authorList>
    </citation>
    <scope>NUCLEOTIDE SEQUENCE</scope>
    <source>
        <strain evidence="1">CBS2887</strain>
    </source>
</reference>
<comment type="caution">
    <text evidence="1">The sequence shown here is derived from an EMBL/GenBank/DDBJ whole genome shotgun (WGS) entry which is preliminary data.</text>
</comment>
<dbReference type="EMBL" id="JAEUBG010003544">
    <property type="protein sequence ID" value="KAH3682636.1"/>
    <property type="molecule type" value="Genomic_DNA"/>
</dbReference>
<name>A0A9P8TKW9_WICPI</name>